<gene>
    <name evidence="4" type="ORF">GCK32_007352</name>
</gene>
<feature type="domain" description="MSP" evidence="3">
    <location>
        <begin position="227"/>
        <end position="333"/>
    </location>
</feature>
<sequence>MKLKCSNNDMYKVNPVFAMIEAGDTLEVVISRGDGPMKPEKILVLTLPFDGDNAQDAYKDKDKVHPATLTVPLKVEAQPPPVVGRRCKPPAVAAEVADSLICYCSVGKRSYCTVDNMIEILVQIVFISLLVMLLQCGKKKKGEASATGTTKSATSKSAESASATKDASKSSDSKGESKESKEEKKPEVKKDEAIKTDRTMASKVEEVKPEKKEGAAKPEEKPKEAGAKDGQPLKIDKMEFEWDEKGGQQVMTITNITDVRQGMKIKSSDNKLFKVHPVFSNVEPGKSQDVTIRREAAAVKSDKIVIVTTPNKDNDDPEKLFEKQDLKLTTTVVRQTGKGAAKPEEKKEGQKPPEEKKEEQKPPEKKEEQKPPEEKKE</sequence>
<proteinExistence type="predicted"/>
<feature type="compositionally biased region" description="Basic and acidic residues" evidence="2">
    <location>
        <begin position="341"/>
        <end position="377"/>
    </location>
</feature>
<dbReference type="Pfam" id="PF00635">
    <property type="entry name" value="Motile_Sperm"/>
    <property type="match status" value="2"/>
</dbReference>
<organism evidence="4 5">
    <name type="scientific">Trichostrongylus colubriformis</name>
    <name type="common">Black scour worm</name>
    <dbReference type="NCBI Taxonomy" id="6319"/>
    <lineage>
        <taxon>Eukaryota</taxon>
        <taxon>Metazoa</taxon>
        <taxon>Ecdysozoa</taxon>
        <taxon>Nematoda</taxon>
        <taxon>Chromadorea</taxon>
        <taxon>Rhabditida</taxon>
        <taxon>Rhabditina</taxon>
        <taxon>Rhabditomorpha</taxon>
        <taxon>Strongyloidea</taxon>
        <taxon>Trichostrongylidae</taxon>
        <taxon>Trichostrongylus</taxon>
    </lineage>
</organism>
<dbReference type="SUPFAM" id="SSF49354">
    <property type="entry name" value="PapD-like"/>
    <property type="match status" value="2"/>
</dbReference>
<accession>A0AAN8IDY4</accession>
<reference evidence="4 5" key="1">
    <citation type="submission" date="2019-10" db="EMBL/GenBank/DDBJ databases">
        <title>Assembly and Annotation for the nematode Trichostrongylus colubriformis.</title>
        <authorList>
            <person name="Martin J."/>
        </authorList>
    </citation>
    <scope>NUCLEOTIDE SEQUENCE [LARGE SCALE GENOMIC DNA]</scope>
    <source>
        <strain evidence="4">G859</strain>
        <tissue evidence="4">Whole worm</tissue>
    </source>
</reference>
<keyword evidence="1" id="KW-0206">Cytoskeleton</keyword>
<feature type="non-terminal residue" evidence="4">
    <location>
        <position position="377"/>
    </location>
</feature>
<name>A0AAN8IDY4_TRICO</name>
<feature type="region of interest" description="Disordered" evidence="2">
    <location>
        <begin position="142"/>
        <end position="235"/>
    </location>
</feature>
<dbReference type="InterPro" id="IPR013783">
    <property type="entry name" value="Ig-like_fold"/>
</dbReference>
<dbReference type="InterPro" id="IPR000535">
    <property type="entry name" value="MSP_dom"/>
</dbReference>
<protein>
    <recommendedName>
        <fullName evidence="1">Major sperm protein</fullName>
    </recommendedName>
</protein>
<feature type="compositionally biased region" description="Basic and acidic residues" evidence="2">
    <location>
        <begin position="166"/>
        <end position="227"/>
    </location>
</feature>
<comment type="function">
    <text evidence="1">Central component in molecular interactions underlying sperm crawling. Forms an extensive filament system that extends from sperm villipoda, along the leading edge of the pseudopod.</text>
</comment>
<evidence type="ECO:0000313" key="5">
    <source>
        <dbReference type="Proteomes" id="UP001331761"/>
    </source>
</evidence>
<dbReference type="PANTHER" id="PTHR22947">
    <property type="entry name" value="MAJOR SPERM PROTEIN"/>
    <property type="match status" value="1"/>
</dbReference>
<dbReference type="EMBL" id="WIXE01019878">
    <property type="protein sequence ID" value="KAK5969676.1"/>
    <property type="molecule type" value="Genomic_DNA"/>
</dbReference>
<dbReference type="Gene3D" id="2.60.40.10">
    <property type="entry name" value="Immunoglobulins"/>
    <property type="match status" value="2"/>
</dbReference>
<evidence type="ECO:0000259" key="3">
    <source>
        <dbReference type="PROSITE" id="PS50202"/>
    </source>
</evidence>
<keyword evidence="1" id="KW-0963">Cytoplasm</keyword>
<comment type="caution">
    <text evidence="4">The sequence shown here is derived from an EMBL/GenBank/DDBJ whole genome shotgun (WGS) entry which is preliminary data.</text>
</comment>
<dbReference type="PANTHER" id="PTHR22947:SF12">
    <property type="entry name" value="MAJOR SPERM PROTEIN"/>
    <property type="match status" value="1"/>
</dbReference>
<dbReference type="InterPro" id="IPR051774">
    <property type="entry name" value="Sperm-specific_class_P"/>
</dbReference>
<dbReference type="Proteomes" id="UP001331761">
    <property type="component" value="Unassembled WGS sequence"/>
</dbReference>
<dbReference type="AlphaFoldDB" id="A0AAN8IDY4"/>
<evidence type="ECO:0000256" key="1">
    <source>
        <dbReference type="RuleBase" id="RU003425"/>
    </source>
</evidence>
<evidence type="ECO:0000313" key="4">
    <source>
        <dbReference type="EMBL" id="KAK5969676.1"/>
    </source>
</evidence>
<dbReference type="InterPro" id="IPR008962">
    <property type="entry name" value="PapD-like_sf"/>
</dbReference>
<evidence type="ECO:0000256" key="2">
    <source>
        <dbReference type="SAM" id="MobiDB-lite"/>
    </source>
</evidence>
<feature type="compositionally biased region" description="Low complexity" evidence="2">
    <location>
        <begin position="144"/>
        <end position="165"/>
    </location>
</feature>
<feature type="domain" description="MSP" evidence="3">
    <location>
        <begin position="1"/>
        <end position="74"/>
    </location>
</feature>
<keyword evidence="5" id="KW-1185">Reference proteome</keyword>
<dbReference type="PROSITE" id="PS50202">
    <property type="entry name" value="MSP"/>
    <property type="match status" value="2"/>
</dbReference>
<feature type="region of interest" description="Disordered" evidence="2">
    <location>
        <begin position="329"/>
        <end position="377"/>
    </location>
</feature>